<dbReference type="AlphaFoldDB" id="A0A0G4HZE6"/>
<protein>
    <submittedName>
        <fullName evidence="3">Uncharacterized protein</fullName>
    </submittedName>
</protein>
<name>A0A0G4HZE6_9ALVE</name>
<proteinExistence type="predicted"/>
<dbReference type="VEuPathDB" id="CryptoDB:Cvel_9716"/>
<organism evidence="3">
    <name type="scientific">Chromera velia CCMP2878</name>
    <dbReference type="NCBI Taxonomy" id="1169474"/>
    <lineage>
        <taxon>Eukaryota</taxon>
        <taxon>Sar</taxon>
        <taxon>Alveolata</taxon>
        <taxon>Colpodellida</taxon>
        <taxon>Chromeraceae</taxon>
        <taxon>Chromera</taxon>
    </lineage>
</organism>
<feature type="coiled-coil region" evidence="1">
    <location>
        <begin position="84"/>
        <end position="165"/>
    </location>
</feature>
<dbReference type="PhylomeDB" id="A0A0G4HZE6"/>
<evidence type="ECO:0000313" key="3">
    <source>
        <dbReference type="EMBL" id="CEM49951.1"/>
    </source>
</evidence>
<feature type="region of interest" description="Disordered" evidence="2">
    <location>
        <begin position="363"/>
        <end position="389"/>
    </location>
</feature>
<reference evidence="3" key="1">
    <citation type="submission" date="2014-11" db="EMBL/GenBank/DDBJ databases">
        <authorList>
            <person name="Otto D Thomas"/>
            <person name="Naeem Raeece"/>
        </authorList>
    </citation>
    <scope>NUCLEOTIDE SEQUENCE</scope>
</reference>
<accession>A0A0G4HZE6</accession>
<evidence type="ECO:0000256" key="1">
    <source>
        <dbReference type="SAM" id="Coils"/>
    </source>
</evidence>
<keyword evidence="1" id="KW-0175">Coiled coil</keyword>
<evidence type="ECO:0000256" key="2">
    <source>
        <dbReference type="SAM" id="MobiDB-lite"/>
    </source>
</evidence>
<gene>
    <name evidence="3" type="ORF">Cvel_9716</name>
</gene>
<sequence length="389" mass="44302">MSEKAPSVAGSRASKDSTKSDFICDNCMDVDNKLHKQSTYRNQLMQQMTQNEHLARTARNANCSPGLTGLLIGAEMVRPPESFIHEQNAQKKKLASDLRNQIAENERMLATMRASERFKAKTDGPDEAAAVAAAMDLQAKKHKYREELSQQLRDLETFRETARRTNAALYSTSLQVGEFDHPSTSQVKANQTSYGNALRSQMRELDDMRRDQALRDRLTKGSFFDTGNKEDWELKRRKAGEYVKDWKRVMEQRETDMQRERTEKSRQLAAMKQFGESLKDAATKEHLVGRSSKRHLQDRMRSGLDKQMAEIDAMRRQRQTEFVCPNAACAVCAEPRPMDMLKWQHRETVRDLKTRATIRALSADGTRARAHPTGLSMVPKAQAPEGVHA</sequence>
<dbReference type="EMBL" id="CDMZ01004505">
    <property type="protein sequence ID" value="CEM49951.1"/>
    <property type="molecule type" value="Genomic_DNA"/>
</dbReference>